<organism evidence="18 19">
    <name type="scientific">Blautia faecicola</name>
    <dbReference type="NCBI Taxonomy" id="2509240"/>
    <lineage>
        <taxon>Bacteria</taxon>
        <taxon>Bacillati</taxon>
        <taxon>Bacillota</taxon>
        <taxon>Clostridia</taxon>
        <taxon>Lachnospirales</taxon>
        <taxon>Lachnospiraceae</taxon>
        <taxon>Blautia</taxon>
    </lineage>
</organism>
<comment type="cofactor">
    <cofactor evidence="14 15">
        <name>Mn(2+)</name>
        <dbReference type="ChEBI" id="CHEBI:29035"/>
    </cofactor>
    <cofactor evidence="14 15">
        <name>Mg(2+)</name>
        <dbReference type="ChEBI" id="CHEBI:18420"/>
    </cofactor>
    <text evidence="14 15">Manganese or magnesium. Binds 1 divalent metal ion per monomer in the absence of substrate. May bind a second metal ion after substrate binding.</text>
</comment>
<dbReference type="GO" id="GO:0030145">
    <property type="term" value="F:manganese ion binding"/>
    <property type="evidence" value="ECO:0007669"/>
    <property type="project" value="UniProtKB-UniRule"/>
</dbReference>
<evidence type="ECO:0000256" key="7">
    <source>
        <dbReference type="ARBA" id="ARBA00019179"/>
    </source>
</evidence>
<keyword evidence="9 14" id="KW-0540">Nuclease</keyword>
<keyword evidence="8 14" id="KW-0963">Cytoplasm</keyword>
<feature type="binding site" evidence="14 15">
    <location>
        <position position="76"/>
    </location>
    <ligand>
        <name>a divalent metal cation</name>
        <dbReference type="ChEBI" id="CHEBI:60240"/>
    </ligand>
</feature>
<dbReference type="GO" id="GO:0043137">
    <property type="term" value="P:DNA replication, removal of RNA primer"/>
    <property type="evidence" value="ECO:0007669"/>
    <property type="project" value="TreeGrafter"/>
</dbReference>
<evidence type="ECO:0000256" key="5">
    <source>
        <dbReference type="ARBA" id="ARBA00007383"/>
    </source>
</evidence>
<dbReference type="PROSITE" id="PS51975">
    <property type="entry name" value="RNASE_H_2"/>
    <property type="match status" value="1"/>
</dbReference>
<evidence type="ECO:0000256" key="10">
    <source>
        <dbReference type="ARBA" id="ARBA00022723"/>
    </source>
</evidence>
<evidence type="ECO:0000256" key="13">
    <source>
        <dbReference type="ARBA" id="ARBA00023211"/>
    </source>
</evidence>
<evidence type="ECO:0000313" key="19">
    <source>
        <dbReference type="Proteomes" id="UP000290106"/>
    </source>
</evidence>
<evidence type="ECO:0000256" key="1">
    <source>
        <dbReference type="ARBA" id="ARBA00000077"/>
    </source>
</evidence>
<feature type="domain" description="RNase H type-2" evidence="17">
    <location>
        <begin position="69"/>
        <end position="251"/>
    </location>
</feature>
<dbReference type="InterPro" id="IPR024567">
    <property type="entry name" value="RNase_HII/HIII_dom"/>
</dbReference>
<dbReference type="GO" id="GO:0005737">
    <property type="term" value="C:cytoplasm"/>
    <property type="evidence" value="ECO:0007669"/>
    <property type="project" value="UniProtKB-SubCell"/>
</dbReference>
<comment type="caution">
    <text evidence="18">The sequence shown here is derived from an EMBL/GenBank/DDBJ whole genome shotgun (WGS) entry which is preliminary data.</text>
</comment>
<dbReference type="GO" id="GO:0003723">
    <property type="term" value="F:RNA binding"/>
    <property type="evidence" value="ECO:0007669"/>
    <property type="project" value="UniProtKB-UniRule"/>
</dbReference>
<keyword evidence="11 14" id="KW-0255">Endonuclease</keyword>
<comment type="similarity">
    <text evidence="5 14 16">Belongs to the RNase HII family.</text>
</comment>
<keyword evidence="13 14" id="KW-0464">Manganese</keyword>
<gene>
    <name evidence="14" type="primary">rnhB</name>
    <name evidence="18" type="ORF">ETP43_06965</name>
</gene>
<evidence type="ECO:0000256" key="8">
    <source>
        <dbReference type="ARBA" id="ARBA00022490"/>
    </source>
</evidence>
<feature type="binding site" evidence="14 15">
    <location>
        <position position="167"/>
    </location>
    <ligand>
        <name>a divalent metal cation</name>
        <dbReference type="ChEBI" id="CHEBI:60240"/>
    </ligand>
</feature>
<evidence type="ECO:0000256" key="6">
    <source>
        <dbReference type="ARBA" id="ARBA00012180"/>
    </source>
</evidence>
<dbReference type="Proteomes" id="UP000290106">
    <property type="component" value="Unassembled WGS sequence"/>
</dbReference>
<dbReference type="InterPro" id="IPR012337">
    <property type="entry name" value="RNaseH-like_sf"/>
</dbReference>
<reference evidence="18 19" key="1">
    <citation type="submission" date="2019-01" db="EMBL/GenBank/DDBJ databases">
        <title>Blautia sp. nov. KGMB01111 isolated human feces.</title>
        <authorList>
            <person name="Park J.-E."/>
            <person name="Kim J.-S."/>
            <person name="Park S.-H."/>
        </authorList>
    </citation>
    <scope>NUCLEOTIDE SEQUENCE [LARGE SCALE GENOMIC DNA]</scope>
    <source>
        <strain evidence="18 19">KGMB01111</strain>
    </source>
</reference>
<dbReference type="CDD" id="cd07182">
    <property type="entry name" value="RNase_HII_bacteria_HII_like"/>
    <property type="match status" value="1"/>
</dbReference>
<evidence type="ECO:0000313" key="18">
    <source>
        <dbReference type="EMBL" id="RXS74986.1"/>
    </source>
</evidence>
<comment type="subcellular location">
    <subcellularLocation>
        <location evidence="4 14">Cytoplasm</location>
    </subcellularLocation>
</comment>
<dbReference type="EMBL" id="SDKC01000001">
    <property type="protein sequence ID" value="RXS74986.1"/>
    <property type="molecule type" value="Genomic_DNA"/>
</dbReference>
<evidence type="ECO:0000256" key="16">
    <source>
        <dbReference type="RuleBase" id="RU003515"/>
    </source>
</evidence>
<dbReference type="Pfam" id="PF01351">
    <property type="entry name" value="RNase_HII"/>
    <property type="match status" value="1"/>
</dbReference>
<comment type="cofactor">
    <cofactor evidence="2">
        <name>Mg(2+)</name>
        <dbReference type="ChEBI" id="CHEBI:18420"/>
    </cofactor>
</comment>
<name>A0A4Q1RH48_9FIRM</name>
<dbReference type="FunFam" id="3.30.420.10:FF:000006">
    <property type="entry name" value="Ribonuclease HII"/>
    <property type="match status" value="1"/>
</dbReference>
<dbReference type="NCBIfam" id="NF000595">
    <property type="entry name" value="PRK00015.1-3"/>
    <property type="match status" value="1"/>
</dbReference>
<dbReference type="NCBIfam" id="NF000594">
    <property type="entry name" value="PRK00015.1-1"/>
    <property type="match status" value="1"/>
</dbReference>
<dbReference type="GO" id="GO:0032299">
    <property type="term" value="C:ribonuclease H2 complex"/>
    <property type="evidence" value="ECO:0007669"/>
    <property type="project" value="TreeGrafter"/>
</dbReference>
<dbReference type="PANTHER" id="PTHR10954">
    <property type="entry name" value="RIBONUCLEASE H2 SUBUNIT A"/>
    <property type="match status" value="1"/>
</dbReference>
<proteinExistence type="inferred from homology"/>
<dbReference type="AlphaFoldDB" id="A0A4Q1RH48"/>
<dbReference type="InterPro" id="IPR036397">
    <property type="entry name" value="RNaseH_sf"/>
</dbReference>
<evidence type="ECO:0000259" key="17">
    <source>
        <dbReference type="PROSITE" id="PS51975"/>
    </source>
</evidence>
<dbReference type="GO" id="GO:0004523">
    <property type="term" value="F:RNA-DNA hybrid ribonuclease activity"/>
    <property type="evidence" value="ECO:0007669"/>
    <property type="project" value="UniProtKB-UniRule"/>
</dbReference>
<evidence type="ECO:0000256" key="2">
    <source>
        <dbReference type="ARBA" id="ARBA00001946"/>
    </source>
</evidence>
<evidence type="ECO:0000256" key="11">
    <source>
        <dbReference type="ARBA" id="ARBA00022759"/>
    </source>
</evidence>
<keyword evidence="10 14" id="KW-0479">Metal-binding</keyword>
<dbReference type="PANTHER" id="PTHR10954:SF18">
    <property type="entry name" value="RIBONUCLEASE HII"/>
    <property type="match status" value="1"/>
</dbReference>
<protein>
    <recommendedName>
        <fullName evidence="7 14">Ribonuclease HII</fullName>
        <shortName evidence="14">RNase HII</shortName>
        <ecNumber evidence="6 14">3.1.26.4</ecNumber>
    </recommendedName>
</protein>
<feature type="binding site" evidence="14 15">
    <location>
        <position position="75"/>
    </location>
    <ligand>
        <name>a divalent metal cation</name>
        <dbReference type="ChEBI" id="CHEBI:60240"/>
    </ligand>
</feature>
<dbReference type="GO" id="GO:0006298">
    <property type="term" value="P:mismatch repair"/>
    <property type="evidence" value="ECO:0007669"/>
    <property type="project" value="TreeGrafter"/>
</dbReference>
<dbReference type="InterPro" id="IPR022898">
    <property type="entry name" value="RNase_HII"/>
</dbReference>
<evidence type="ECO:0000256" key="3">
    <source>
        <dbReference type="ARBA" id="ARBA00004065"/>
    </source>
</evidence>
<sequence length="251" mass="28102">MKTIREIKEELQAASGTEREKLLEQHREDSRSGVVSLVKKYDREKELLEKEKHRIEDMKVYENTYSHVGWICGIDEAGRGPLAGPVVAGAVILPEDSKILWLNDSKQLSAKKREELYDVIMEEAISVGVGYASPARIDEINILQATYEAMREAISKLSVQPQILLNDAVTIPQIEIPQVPIVKGDAKSVSIAAASIIAKVTRDRLMVEYDKIMPEYGFASHKGYGSKSHIEAIQKYGPSPIHRATFIKNFL</sequence>
<keyword evidence="19" id="KW-1185">Reference proteome</keyword>
<evidence type="ECO:0000256" key="14">
    <source>
        <dbReference type="HAMAP-Rule" id="MF_00052"/>
    </source>
</evidence>
<accession>A0A4Q1RH48</accession>
<dbReference type="InterPro" id="IPR001352">
    <property type="entry name" value="RNase_HII/HIII"/>
</dbReference>
<dbReference type="RefSeq" id="WP_022399546.1">
    <property type="nucleotide sequence ID" value="NZ_DAWBJR010000048.1"/>
</dbReference>
<dbReference type="SUPFAM" id="SSF53098">
    <property type="entry name" value="Ribonuclease H-like"/>
    <property type="match status" value="1"/>
</dbReference>
<dbReference type="Gene3D" id="3.30.420.10">
    <property type="entry name" value="Ribonuclease H-like superfamily/Ribonuclease H"/>
    <property type="match status" value="1"/>
</dbReference>
<evidence type="ECO:0000256" key="9">
    <source>
        <dbReference type="ARBA" id="ARBA00022722"/>
    </source>
</evidence>
<dbReference type="EC" id="3.1.26.4" evidence="6 14"/>
<comment type="function">
    <text evidence="3 14 16">Endonuclease that specifically degrades the RNA of RNA-DNA hybrids.</text>
</comment>
<evidence type="ECO:0000256" key="15">
    <source>
        <dbReference type="PROSITE-ProRule" id="PRU01319"/>
    </source>
</evidence>
<dbReference type="OrthoDB" id="9803420at2"/>
<comment type="catalytic activity">
    <reaction evidence="1 14 15 16">
        <text>Endonucleolytic cleavage to 5'-phosphomonoester.</text>
        <dbReference type="EC" id="3.1.26.4"/>
    </reaction>
</comment>
<keyword evidence="12 14" id="KW-0378">Hydrolase</keyword>
<evidence type="ECO:0000256" key="4">
    <source>
        <dbReference type="ARBA" id="ARBA00004496"/>
    </source>
</evidence>
<evidence type="ECO:0000256" key="12">
    <source>
        <dbReference type="ARBA" id="ARBA00022801"/>
    </source>
</evidence>
<dbReference type="HAMAP" id="MF_00052_B">
    <property type="entry name" value="RNase_HII_B"/>
    <property type="match status" value="1"/>
</dbReference>